<gene>
    <name evidence="1" type="ORF">MWN34_17385</name>
</gene>
<evidence type="ECO:0000313" key="2">
    <source>
        <dbReference type="Proteomes" id="UP001203284"/>
    </source>
</evidence>
<dbReference type="Gene3D" id="3.30.1360.120">
    <property type="entry name" value="Probable tRNA modification gtpase trme, domain 1"/>
    <property type="match status" value="1"/>
</dbReference>
<sequence>MAETAANIMNVTDKPFVWTRPVAPGLHGTPGAPGVTALWRENLAFATLTVRRGQEAALALAAAREHAVSLPDGPFAAQGKGHQGKGFVCFGTGPGRWLACSEEATDLAGDLAATLGSTATVTAQDDAYVAFDLSGPCVPELLAKLVAIDLDPTVFPAGSVAVTSTAHMGLMLWKLDADRVRLLVGTSLAASFSRTLAASALEYGFRLEAGRGTGRG</sequence>
<proteinExistence type="predicted"/>
<dbReference type="Gene3D" id="3.30.70.1520">
    <property type="entry name" value="Heterotetrameric sarcosine oxidase"/>
    <property type="match status" value="1"/>
</dbReference>
<dbReference type="InterPro" id="IPR027266">
    <property type="entry name" value="TrmE/GcvT-like"/>
</dbReference>
<comment type="caution">
    <text evidence="1">The sequence shown here is derived from an EMBL/GenBank/DDBJ whole genome shotgun (WGS) entry which is preliminary data.</text>
</comment>
<dbReference type="RefSeq" id="WP_247030571.1">
    <property type="nucleotide sequence ID" value="NZ_JALKCH010000013.1"/>
</dbReference>
<organism evidence="1 2">
    <name type="scientific">Ancylobacter crimeensis</name>
    <dbReference type="NCBI Taxonomy" id="2579147"/>
    <lineage>
        <taxon>Bacteria</taxon>
        <taxon>Pseudomonadati</taxon>
        <taxon>Pseudomonadota</taxon>
        <taxon>Alphaproteobacteria</taxon>
        <taxon>Hyphomicrobiales</taxon>
        <taxon>Xanthobacteraceae</taxon>
        <taxon>Ancylobacter</taxon>
    </lineage>
</organism>
<evidence type="ECO:0000313" key="1">
    <source>
        <dbReference type="EMBL" id="MCK0198673.1"/>
    </source>
</evidence>
<protein>
    <submittedName>
        <fullName evidence="1">Sarcosine oxidase subunit gamma</fullName>
    </submittedName>
</protein>
<dbReference type="Proteomes" id="UP001203284">
    <property type="component" value="Unassembled WGS sequence"/>
</dbReference>
<reference evidence="1 2" key="1">
    <citation type="submission" date="2022-04" db="EMBL/GenBank/DDBJ databases">
        <authorList>
            <person name="Grouzdev D.S."/>
            <person name="Pantiukh K.S."/>
            <person name="Krutkina M.S."/>
        </authorList>
    </citation>
    <scope>NUCLEOTIDE SEQUENCE [LARGE SCALE GENOMIC DNA]</scope>
    <source>
        <strain evidence="1 2">6x-1</strain>
    </source>
</reference>
<keyword evidence="2" id="KW-1185">Reference proteome</keyword>
<dbReference type="EMBL" id="JALKCH010000013">
    <property type="protein sequence ID" value="MCK0198673.1"/>
    <property type="molecule type" value="Genomic_DNA"/>
</dbReference>
<accession>A0ABT0DFD2</accession>
<dbReference type="SUPFAM" id="SSF103025">
    <property type="entry name" value="Folate-binding domain"/>
    <property type="match status" value="1"/>
</dbReference>
<name>A0ABT0DFD2_9HYPH</name>